<dbReference type="GO" id="GO:0046872">
    <property type="term" value="F:metal ion binding"/>
    <property type="evidence" value="ECO:0007669"/>
    <property type="project" value="UniProtKB-KW"/>
</dbReference>
<dbReference type="Pfam" id="PF04828">
    <property type="entry name" value="GFA"/>
    <property type="match status" value="1"/>
</dbReference>
<dbReference type="Proteomes" id="UP000298781">
    <property type="component" value="Chromosome"/>
</dbReference>
<protein>
    <submittedName>
        <fullName evidence="6">GFA family protein</fullName>
    </submittedName>
</protein>
<dbReference type="AlphaFoldDB" id="A0A4D7AWZ6"/>
<dbReference type="GO" id="GO:0016846">
    <property type="term" value="F:carbon-sulfur lyase activity"/>
    <property type="evidence" value="ECO:0007669"/>
    <property type="project" value="InterPro"/>
</dbReference>
<organism evidence="6 7">
    <name type="scientific">Phreatobacter stygius</name>
    <dbReference type="NCBI Taxonomy" id="1940610"/>
    <lineage>
        <taxon>Bacteria</taxon>
        <taxon>Pseudomonadati</taxon>
        <taxon>Pseudomonadota</taxon>
        <taxon>Alphaproteobacteria</taxon>
        <taxon>Hyphomicrobiales</taxon>
        <taxon>Phreatobacteraceae</taxon>
        <taxon>Phreatobacter</taxon>
    </lineage>
</organism>
<keyword evidence="4" id="KW-0456">Lyase</keyword>
<evidence type="ECO:0000256" key="2">
    <source>
        <dbReference type="ARBA" id="ARBA00022723"/>
    </source>
</evidence>
<dbReference type="InterPro" id="IPR006913">
    <property type="entry name" value="CENP-V/GFA"/>
</dbReference>
<evidence type="ECO:0000313" key="6">
    <source>
        <dbReference type="EMBL" id="QCI63463.1"/>
    </source>
</evidence>
<feature type="domain" description="CENP-V/GFA" evidence="5">
    <location>
        <begin position="6"/>
        <end position="123"/>
    </location>
</feature>
<dbReference type="InterPro" id="IPR011057">
    <property type="entry name" value="Mss4-like_sf"/>
</dbReference>
<evidence type="ECO:0000256" key="1">
    <source>
        <dbReference type="ARBA" id="ARBA00005495"/>
    </source>
</evidence>
<dbReference type="EMBL" id="CP039690">
    <property type="protein sequence ID" value="QCI63463.1"/>
    <property type="molecule type" value="Genomic_DNA"/>
</dbReference>
<dbReference type="Gene3D" id="3.90.1590.10">
    <property type="entry name" value="glutathione-dependent formaldehyde- activating enzyme (gfa)"/>
    <property type="match status" value="1"/>
</dbReference>
<dbReference type="PROSITE" id="PS51891">
    <property type="entry name" value="CENP_V_GFA"/>
    <property type="match status" value="1"/>
</dbReference>
<dbReference type="PANTHER" id="PTHR33337:SF40">
    <property type="entry name" value="CENP-V_GFA DOMAIN-CONTAINING PROTEIN-RELATED"/>
    <property type="match status" value="1"/>
</dbReference>
<proteinExistence type="inferred from homology"/>
<dbReference type="KEGG" id="pstg:E8M01_03940"/>
<gene>
    <name evidence="6" type="ORF">E8M01_03940</name>
</gene>
<comment type="similarity">
    <text evidence="1">Belongs to the Gfa family.</text>
</comment>
<dbReference type="OrthoDB" id="9807246at2"/>
<keyword evidence="7" id="KW-1185">Reference proteome</keyword>
<evidence type="ECO:0000259" key="5">
    <source>
        <dbReference type="PROSITE" id="PS51891"/>
    </source>
</evidence>
<evidence type="ECO:0000256" key="3">
    <source>
        <dbReference type="ARBA" id="ARBA00022833"/>
    </source>
</evidence>
<sequence>METKHYLGGCLCGAIRFRATGVPGNPHTCSCTLCQSHSGAPTLCWVEFPKEAVEWIGEGGMPTLYRSSNGSSRSFCPRCGSTLGAIDDHPTVALVTGSFDAKDISEFRPVFHAFEDSCPNWWKIDIAR</sequence>
<reference evidence="6 7" key="1">
    <citation type="submission" date="2019-04" db="EMBL/GenBank/DDBJ databases">
        <title>Phreatobacter aquaticus sp. nov.</title>
        <authorList>
            <person name="Choi A."/>
        </authorList>
    </citation>
    <scope>NUCLEOTIDE SEQUENCE [LARGE SCALE GENOMIC DNA]</scope>
    <source>
        <strain evidence="6 7">KCTC 52518</strain>
    </source>
</reference>
<name>A0A4D7AWZ6_9HYPH</name>
<evidence type="ECO:0000256" key="4">
    <source>
        <dbReference type="ARBA" id="ARBA00023239"/>
    </source>
</evidence>
<evidence type="ECO:0000313" key="7">
    <source>
        <dbReference type="Proteomes" id="UP000298781"/>
    </source>
</evidence>
<dbReference type="PANTHER" id="PTHR33337">
    <property type="entry name" value="GFA DOMAIN-CONTAINING PROTEIN"/>
    <property type="match status" value="1"/>
</dbReference>
<accession>A0A4D7AWZ6</accession>
<dbReference type="SUPFAM" id="SSF51316">
    <property type="entry name" value="Mss4-like"/>
    <property type="match status" value="1"/>
</dbReference>
<keyword evidence="3" id="KW-0862">Zinc</keyword>
<keyword evidence="2" id="KW-0479">Metal-binding</keyword>